<dbReference type="EMBL" id="CM001223">
    <property type="protein sequence ID" value="AES82760.2"/>
    <property type="molecule type" value="Genomic_DNA"/>
</dbReference>
<evidence type="ECO:0000313" key="6">
    <source>
        <dbReference type="Proteomes" id="UP000002051"/>
    </source>
</evidence>
<reference evidence="5" key="3">
    <citation type="submission" date="2015-04" db="UniProtKB">
        <authorList>
            <consortium name="EnsemblPlants"/>
        </authorList>
    </citation>
    <scope>IDENTIFICATION</scope>
    <source>
        <strain evidence="5">cv. Jemalong A17</strain>
    </source>
</reference>
<reference evidence="4" key="5">
    <citation type="journal article" date="2018" name="Nat. Plants">
        <title>Whole-genome landscape of Medicago truncatula symbiotic genes.</title>
        <authorList>
            <person name="Pecrix Y."/>
            <person name="Gamas P."/>
            <person name="Carrere S."/>
        </authorList>
    </citation>
    <scope>NUCLEOTIDE SEQUENCE</scope>
    <source>
        <tissue evidence="4">Leaves</tissue>
    </source>
</reference>
<organism evidence="3 6">
    <name type="scientific">Medicago truncatula</name>
    <name type="common">Barrel medic</name>
    <name type="synonym">Medicago tribuloides</name>
    <dbReference type="NCBI Taxonomy" id="3880"/>
    <lineage>
        <taxon>Eukaryota</taxon>
        <taxon>Viridiplantae</taxon>
        <taxon>Streptophyta</taxon>
        <taxon>Embryophyta</taxon>
        <taxon>Tracheophyta</taxon>
        <taxon>Spermatophyta</taxon>
        <taxon>Magnoliopsida</taxon>
        <taxon>eudicotyledons</taxon>
        <taxon>Gunneridae</taxon>
        <taxon>Pentapetalae</taxon>
        <taxon>rosids</taxon>
        <taxon>fabids</taxon>
        <taxon>Fabales</taxon>
        <taxon>Fabaceae</taxon>
        <taxon>Papilionoideae</taxon>
        <taxon>50 kb inversion clade</taxon>
        <taxon>NPAAA clade</taxon>
        <taxon>Hologalegina</taxon>
        <taxon>IRL clade</taxon>
        <taxon>Trifolieae</taxon>
        <taxon>Medicago</taxon>
    </lineage>
</organism>
<dbReference type="EC" id="3.6.3.-" evidence="4"/>
<dbReference type="Gene3D" id="3.30.70.100">
    <property type="match status" value="1"/>
</dbReference>
<evidence type="ECO:0000259" key="2">
    <source>
        <dbReference type="PROSITE" id="PS50846"/>
    </source>
</evidence>
<dbReference type="CDD" id="cd00371">
    <property type="entry name" value="HMA"/>
    <property type="match status" value="1"/>
</dbReference>
<evidence type="ECO:0000313" key="7">
    <source>
        <dbReference type="Proteomes" id="UP000265566"/>
    </source>
</evidence>
<dbReference type="InterPro" id="IPR036163">
    <property type="entry name" value="HMA_dom_sf"/>
</dbReference>
<dbReference type="HOGENOM" id="CLU_1743803_0_0_1"/>
<dbReference type="PROSITE" id="PS01047">
    <property type="entry name" value="HMA_1"/>
    <property type="match status" value="1"/>
</dbReference>
<dbReference type="Pfam" id="PF00403">
    <property type="entry name" value="HMA"/>
    <property type="match status" value="1"/>
</dbReference>
<dbReference type="PaxDb" id="3880-AES82760"/>
<reference evidence="3 6" key="1">
    <citation type="journal article" date="2011" name="Nature">
        <title>The Medicago genome provides insight into the evolution of rhizobial symbioses.</title>
        <authorList>
            <person name="Young N.D."/>
            <person name="Debelle F."/>
            <person name="Oldroyd G.E."/>
            <person name="Geurts R."/>
            <person name="Cannon S.B."/>
            <person name="Udvardi M.K."/>
            <person name="Benedito V.A."/>
            <person name="Mayer K.F."/>
            <person name="Gouzy J."/>
            <person name="Schoof H."/>
            <person name="Van de Peer Y."/>
            <person name="Proost S."/>
            <person name="Cook D.R."/>
            <person name="Meyers B.C."/>
            <person name="Spannagl M."/>
            <person name="Cheung F."/>
            <person name="De Mita S."/>
            <person name="Krishnakumar V."/>
            <person name="Gundlach H."/>
            <person name="Zhou S."/>
            <person name="Mudge J."/>
            <person name="Bharti A.K."/>
            <person name="Murray J.D."/>
            <person name="Naoumkina M.A."/>
            <person name="Rosen B."/>
            <person name="Silverstein K.A."/>
            <person name="Tang H."/>
            <person name="Rombauts S."/>
            <person name="Zhao P.X."/>
            <person name="Zhou P."/>
            <person name="Barbe V."/>
            <person name="Bardou P."/>
            <person name="Bechner M."/>
            <person name="Bellec A."/>
            <person name="Berger A."/>
            <person name="Berges H."/>
            <person name="Bidwell S."/>
            <person name="Bisseling T."/>
            <person name="Choisne N."/>
            <person name="Couloux A."/>
            <person name="Denny R."/>
            <person name="Deshpande S."/>
            <person name="Dai X."/>
            <person name="Doyle J.J."/>
            <person name="Dudez A.M."/>
            <person name="Farmer A.D."/>
            <person name="Fouteau S."/>
            <person name="Franken C."/>
            <person name="Gibelin C."/>
            <person name="Gish J."/>
            <person name="Goldstein S."/>
            <person name="Gonzalez A.J."/>
            <person name="Green P.J."/>
            <person name="Hallab A."/>
            <person name="Hartog M."/>
            <person name="Hua A."/>
            <person name="Humphray S.J."/>
            <person name="Jeong D.H."/>
            <person name="Jing Y."/>
            <person name="Jocker A."/>
            <person name="Kenton S.M."/>
            <person name="Kim D.J."/>
            <person name="Klee K."/>
            <person name="Lai H."/>
            <person name="Lang C."/>
            <person name="Lin S."/>
            <person name="Macmil S.L."/>
            <person name="Magdelenat G."/>
            <person name="Matthews L."/>
            <person name="McCorrison J."/>
            <person name="Monaghan E.L."/>
            <person name="Mun J.H."/>
            <person name="Najar F.Z."/>
            <person name="Nicholson C."/>
            <person name="Noirot C."/>
            <person name="O'Bleness M."/>
            <person name="Paule C.R."/>
            <person name="Poulain J."/>
            <person name="Prion F."/>
            <person name="Qin B."/>
            <person name="Qu C."/>
            <person name="Retzel E.F."/>
            <person name="Riddle C."/>
            <person name="Sallet E."/>
            <person name="Samain S."/>
            <person name="Samson N."/>
            <person name="Sanders I."/>
            <person name="Saurat O."/>
            <person name="Scarpelli C."/>
            <person name="Schiex T."/>
            <person name="Segurens B."/>
            <person name="Severin A.J."/>
            <person name="Sherrier D.J."/>
            <person name="Shi R."/>
            <person name="Sims S."/>
            <person name="Singer S.R."/>
            <person name="Sinharoy S."/>
            <person name="Sterck L."/>
            <person name="Viollet A."/>
            <person name="Wang B.B."/>
            <person name="Wang K."/>
            <person name="Wang M."/>
            <person name="Wang X."/>
            <person name="Warfsmann J."/>
            <person name="Weissenbach J."/>
            <person name="White D.D."/>
            <person name="White J.D."/>
            <person name="Wiley G.B."/>
            <person name="Wincker P."/>
            <person name="Xing Y."/>
            <person name="Yang L."/>
            <person name="Yao Z."/>
            <person name="Ying F."/>
            <person name="Zhai J."/>
            <person name="Zhou L."/>
            <person name="Zuber A."/>
            <person name="Denarie J."/>
            <person name="Dixon R.A."/>
            <person name="May G.D."/>
            <person name="Schwartz D.C."/>
            <person name="Rogers J."/>
            <person name="Quetier F."/>
            <person name="Town C.D."/>
            <person name="Roe B.A."/>
        </authorList>
    </citation>
    <scope>NUCLEOTIDE SEQUENCE [LARGE SCALE GENOMIC DNA]</scope>
    <source>
        <strain evidence="3">A17</strain>
        <strain evidence="5 6">cv. Jemalong A17</strain>
    </source>
</reference>
<dbReference type="eggNOG" id="KOG0207">
    <property type="taxonomic scope" value="Eukaryota"/>
</dbReference>
<keyword evidence="6" id="KW-1185">Reference proteome</keyword>
<evidence type="ECO:0000313" key="4">
    <source>
        <dbReference type="EMBL" id="RHN49519.1"/>
    </source>
</evidence>
<accession>A0A0C3WGK7</accession>
<dbReference type="FunFam" id="3.30.70.100:FF:000047">
    <property type="entry name" value="Copper-transporting ATPase PAA1, chloroplastic"/>
    <property type="match status" value="1"/>
</dbReference>
<dbReference type="SUPFAM" id="SSF55008">
    <property type="entry name" value="HMA, heavy metal-associated domain"/>
    <property type="match status" value="1"/>
</dbReference>
<dbReference type="EMBL" id="PSQE01000007">
    <property type="protein sequence ID" value="RHN49519.1"/>
    <property type="molecule type" value="Genomic_DNA"/>
</dbReference>
<protein>
    <submittedName>
        <fullName evidence="3">Heavy-metal-associated domain protein</fullName>
    </submittedName>
    <submittedName>
        <fullName evidence="4">Putative hydrolase</fullName>
        <ecNumber evidence="4">3.6.3.-</ecNumber>
    </submittedName>
</protein>
<dbReference type="InterPro" id="IPR006121">
    <property type="entry name" value="HMA_dom"/>
</dbReference>
<accession>G7L410</accession>
<dbReference type="KEGG" id="mtr:11435142"/>
<dbReference type="Proteomes" id="UP000002051">
    <property type="component" value="Unassembled WGS sequence"/>
</dbReference>
<keyword evidence="4" id="KW-0378">Hydrolase</keyword>
<dbReference type="AlphaFoldDB" id="G7L410"/>
<sequence length="165" mass="18006">MMSSSSSCSSILALQIPTRMDSHSVVTQKMFLKPLNLNFGRDRGIQQQLLKLNHHHRVLPLRCCSASTTSSGDHLHNNDADVVLHVQGMMCEGCASSVKKLLETQPQVLSANVNLASEIALVSLSPLLSQEKTATDWQKQLGEKLAHHLTTCGFTSTLRGQEDSA</sequence>
<dbReference type="OrthoDB" id="689350at2759"/>
<dbReference type="STRING" id="3880.G7L410"/>
<keyword evidence="1" id="KW-0479">Metal-binding</keyword>
<evidence type="ECO:0000256" key="1">
    <source>
        <dbReference type="ARBA" id="ARBA00022723"/>
    </source>
</evidence>
<dbReference type="GO" id="GO:0046872">
    <property type="term" value="F:metal ion binding"/>
    <property type="evidence" value="ECO:0007669"/>
    <property type="project" value="UniProtKB-KW"/>
</dbReference>
<name>G7L410_MEDTR</name>
<dbReference type="Gramene" id="rna44360">
    <property type="protein sequence ID" value="RHN49519.1"/>
    <property type="gene ID" value="gene44360"/>
</dbReference>
<evidence type="ECO:0000313" key="3">
    <source>
        <dbReference type="EMBL" id="AES82760.2"/>
    </source>
</evidence>
<feature type="domain" description="HMA" evidence="2">
    <location>
        <begin position="80"/>
        <end position="150"/>
    </location>
</feature>
<reference evidence="7" key="4">
    <citation type="journal article" date="2018" name="Nat. Plants">
        <title>Whole-genome landscape of Medicago truncatula symbiotic genes.</title>
        <authorList>
            <person name="Pecrix Y."/>
            <person name="Staton S.E."/>
            <person name="Sallet E."/>
            <person name="Lelandais-Briere C."/>
            <person name="Moreau S."/>
            <person name="Carrere S."/>
            <person name="Blein T."/>
            <person name="Jardinaud M.F."/>
            <person name="Latrasse D."/>
            <person name="Zouine M."/>
            <person name="Zahm M."/>
            <person name="Kreplak J."/>
            <person name="Mayjonade B."/>
            <person name="Satge C."/>
            <person name="Perez M."/>
            <person name="Cauet S."/>
            <person name="Marande W."/>
            <person name="Chantry-Darmon C."/>
            <person name="Lopez-Roques C."/>
            <person name="Bouchez O."/>
            <person name="Berard A."/>
            <person name="Debelle F."/>
            <person name="Munos S."/>
            <person name="Bendahmane A."/>
            <person name="Berges H."/>
            <person name="Niebel A."/>
            <person name="Buitink J."/>
            <person name="Frugier F."/>
            <person name="Benhamed M."/>
            <person name="Crespi M."/>
            <person name="Gouzy J."/>
            <person name="Gamas P."/>
        </authorList>
    </citation>
    <scope>NUCLEOTIDE SEQUENCE [LARGE SCALE GENOMIC DNA]</scope>
    <source>
        <strain evidence="7">cv. Jemalong A17</strain>
    </source>
</reference>
<gene>
    <name evidence="5" type="primary">11435142</name>
    <name evidence="3" type="ordered locus">MTR_7g116990</name>
    <name evidence="4" type="ORF">MtrunA17_Chr7g0275391</name>
</gene>
<dbReference type="EnsemblPlants" id="AES82760">
    <property type="protein sequence ID" value="AES82760"/>
    <property type="gene ID" value="MTR_7g116990"/>
</dbReference>
<dbReference type="Proteomes" id="UP000265566">
    <property type="component" value="Chromosome 7"/>
</dbReference>
<evidence type="ECO:0000313" key="5">
    <source>
        <dbReference type="EnsemblPlants" id="AES82760"/>
    </source>
</evidence>
<reference evidence="3 6" key="2">
    <citation type="journal article" date="2014" name="BMC Genomics">
        <title>An improved genome release (version Mt4.0) for the model legume Medicago truncatula.</title>
        <authorList>
            <person name="Tang H."/>
            <person name="Krishnakumar V."/>
            <person name="Bidwell S."/>
            <person name="Rosen B."/>
            <person name="Chan A."/>
            <person name="Zhou S."/>
            <person name="Gentzbittel L."/>
            <person name="Childs K.L."/>
            <person name="Yandell M."/>
            <person name="Gundlach H."/>
            <person name="Mayer K.F."/>
            <person name="Schwartz D.C."/>
            <person name="Town C.D."/>
        </authorList>
    </citation>
    <scope>GENOME REANNOTATION</scope>
    <source>
        <strain evidence="5 6">cv. Jemalong A17</strain>
    </source>
</reference>
<proteinExistence type="predicted"/>
<dbReference type="GO" id="GO:0016787">
    <property type="term" value="F:hydrolase activity"/>
    <property type="evidence" value="ECO:0007669"/>
    <property type="project" value="UniProtKB-KW"/>
</dbReference>
<dbReference type="PROSITE" id="PS50846">
    <property type="entry name" value="HMA_2"/>
    <property type="match status" value="1"/>
</dbReference>
<dbReference type="InterPro" id="IPR017969">
    <property type="entry name" value="Heavy-metal-associated_CS"/>
</dbReference>